<keyword evidence="4 6" id="KW-1133">Transmembrane helix</keyword>
<gene>
    <name evidence="7" type="ORF">GPUN_0218</name>
</gene>
<dbReference type="AlphaFoldDB" id="H5T7U4"/>
<dbReference type="InterPro" id="IPR005538">
    <property type="entry name" value="LrgA/CidA"/>
</dbReference>
<comment type="subcellular location">
    <subcellularLocation>
        <location evidence="1">Cell membrane</location>
        <topology evidence="1">Multi-pass membrane protein</topology>
    </subcellularLocation>
</comment>
<dbReference type="PANTHER" id="PTHR33931">
    <property type="entry name" value="HOLIN-LIKE PROTEIN CIDA-RELATED"/>
    <property type="match status" value="1"/>
</dbReference>
<reference evidence="7 8" key="2">
    <citation type="journal article" date="2017" name="Antonie Van Leeuwenhoek">
        <title>Rhizobium rhizosphaerae sp. nov., a novel species isolated from rice rhizosphere.</title>
        <authorList>
            <person name="Zhao J.J."/>
            <person name="Zhang J."/>
            <person name="Zhang R.J."/>
            <person name="Zhang C.W."/>
            <person name="Yin H.Q."/>
            <person name="Zhang X.X."/>
        </authorList>
    </citation>
    <scope>NUCLEOTIDE SEQUENCE [LARGE SCALE GENOMIC DNA]</scope>
    <source>
        <strain evidence="7 8">ACAM 611</strain>
    </source>
</reference>
<comment type="caution">
    <text evidence="7">The sequence shown here is derived from an EMBL/GenBank/DDBJ whole genome shotgun (WGS) entry which is preliminary data.</text>
</comment>
<evidence type="ECO:0000256" key="4">
    <source>
        <dbReference type="ARBA" id="ARBA00022989"/>
    </source>
</evidence>
<dbReference type="PANTHER" id="PTHR33931:SF2">
    <property type="entry name" value="HOLIN-LIKE PROTEIN CIDA"/>
    <property type="match status" value="1"/>
</dbReference>
<dbReference type="STRING" id="56804.BAE46_13080"/>
<evidence type="ECO:0000313" key="8">
    <source>
        <dbReference type="Proteomes" id="UP000053586"/>
    </source>
</evidence>
<organism evidence="7 8">
    <name type="scientific">Glaciecola punicea ACAM 611</name>
    <dbReference type="NCBI Taxonomy" id="1121923"/>
    <lineage>
        <taxon>Bacteria</taxon>
        <taxon>Pseudomonadati</taxon>
        <taxon>Pseudomonadota</taxon>
        <taxon>Gammaproteobacteria</taxon>
        <taxon>Alteromonadales</taxon>
        <taxon>Alteromonadaceae</taxon>
        <taxon>Glaciecola</taxon>
    </lineage>
</organism>
<keyword evidence="3 6" id="KW-0812">Transmembrane</keyword>
<evidence type="ECO:0008006" key="9">
    <source>
        <dbReference type="Google" id="ProtNLM"/>
    </source>
</evidence>
<keyword evidence="5 6" id="KW-0472">Membrane</keyword>
<dbReference type="EMBL" id="BAET01000004">
    <property type="protein sequence ID" value="GAB54371.1"/>
    <property type="molecule type" value="Genomic_DNA"/>
</dbReference>
<accession>H5T7U4</accession>
<keyword evidence="2" id="KW-1003">Cell membrane</keyword>
<dbReference type="OrthoDB" id="6332872at2"/>
<feature type="transmembrane region" description="Helical" evidence="6">
    <location>
        <begin position="81"/>
        <end position="104"/>
    </location>
</feature>
<evidence type="ECO:0000313" key="7">
    <source>
        <dbReference type="EMBL" id="GAB54371.1"/>
    </source>
</evidence>
<protein>
    <recommendedName>
        <fullName evidence="9">CidA/LrgA family protein</fullName>
    </recommendedName>
</protein>
<feature type="transmembrane region" description="Helical" evidence="6">
    <location>
        <begin position="26"/>
        <end position="44"/>
    </location>
</feature>
<evidence type="ECO:0000256" key="6">
    <source>
        <dbReference type="SAM" id="Phobius"/>
    </source>
</evidence>
<dbReference type="Proteomes" id="UP000053586">
    <property type="component" value="Unassembled WGS sequence"/>
</dbReference>
<proteinExistence type="predicted"/>
<reference evidence="7 8" key="1">
    <citation type="journal article" date="2012" name="J. Bacteriol.">
        <title>Genome sequence of proteorhodopsin-containing sea ice bacterium Glaciecola punicea ACAM 611T.</title>
        <authorList>
            <person name="Qin Q.-L."/>
            <person name="Xie B.-B."/>
            <person name="Shu Y.-L."/>
            <person name="Rong J.-C."/>
            <person name="Zhao D.-L."/>
            <person name="Zhang X.-Y."/>
            <person name="Chen X.-L."/>
            <person name="Zhou B.-C."/>
            <person name="Zhanga Y.-Z."/>
        </authorList>
    </citation>
    <scope>NUCLEOTIDE SEQUENCE [LARGE SCALE GENOMIC DNA]</scope>
    <source>
        <strain evidence="7 8">ACAM 611</strain>
    </source>
</reference>
<dbReference type="RefSeq" id="WP_006002549.1">
    <property type="nucleotide sequence ID" value="NZ_BAET01000004.1"/>
</dbReference>
<name>H5T7U4_9ALTE</name>
<evidence type="ECO:0000256" key="1">
    <source>
        <dbReference type="ARBA" id="ARBA00004651"/>
    </source>
</evidence>
<evidence type="ECO:0000256" key="5">
    <source>
        <dbReference type="ARBA" id="ARBA00023136"/>
    </source>
</evidence>
<dbReference type="GO" id="GO:0005886">
    <property type="term" value="C:plasma membrane"/>
    <property type="evidence" value="ECO:0007669"/>
    <property type="project" value="UniProtKB-SubCell"/>
</dbReference>
<sequence>MVGLFCLSALFFGGKSVLLQFNITIAPALVGIAVLFVALLLLMRVPIAISKAADPLLGNMSLFFIPAIVAIVNYIDLILAYPLALFLSIVVSTLLSLAITAWLSQRLMHMLTPKDVNTAQPPNKAP</sequence>
<evidence type="ECO:0000256" key="2">
    <source>
        <dbReference type="ARBA" id="ARBA00022475"/>
    </source>
</evidence>
<dbReference type="Pfam" id="PF03788">
    <property type="entry name" value="LrgA"/>
    <property type="match status" value="1"/>
</dbReference>
<keyword evidence="8" id="KW-1185">Reference proteome</keyword>
<feature type="transmembrane region" description="Helical" evidence="6">
    <location>
        <begin position="56"/>
        <end position="75"/>
    </location>
</feature>
<evidence type="ECO:0000256" key="3">
    <source>
        <dbReference type="ARBA" id="ARBA00022692"/>
    </source>
</evidence>